<dbReference type="EC" id="1.5.1.3" evidence="3 8"/>
<feature type="domain" description="DHFR" evidence="9">
    <location>
        <begin position="2"/>
        <end position="162"/>
    </location>
</feature>
<dbReference type="PROSITE" id="PS51330">
    <property type="entry name" value="DHFR_2"/>
    <property type="match status" value="1"/>
</dbReference>
<evidence type="ECO:0000256" key="6">
    <source>
        <dbReference type="ARBA" id="ARBA00023002"/>
    </source>
</evidence>
<dbReference type="InterPro" id="IPR012259">
    <property type="entry name" value="DHFR"/>
</dbReference>
<dbReference type="PANTHER" id="PTHR48069:SF3">
    <property type="entry name" value="DIHYDROFOLATE REDUCTASE"/>
    <property type="match status" value="1"/>
</dbReference>
<comment type="function">
    <text evidence="7 8">Key enzyme in folate metabolism. Catalyzes an essential reaction for de novo glycine and purine synthesis, and for DNA precursor synthesis.</text>
</comment>
<dbReference type="GO" id="GO:0046452">
    <property type="term" value="P:dihydrofolate metabolic process"/>
    <property type="evidence" value="ECO:0007669"/>
    <property type="project" value="TreeGrafter"/>
</dbReference>
<dbReference type="PIRSF" id="PIRSF000194">
    <property type="entry name" value="DHFR"/>
    <property type="match status" value="1"/>
</dbReference>
<keyword evidence="5 8" id="KW-0521">NADP</keyword>
<dbReference type="GO" id="GO:0004146">
    <property type="term" value="F:dihydrofolate reductase activity"/>
    <property type="evidence" value="ECO:0007669"/>
    <property type="project" value="UniProtKB-EC"/>
</dbReference>
<gene>
    <name evidence="10" type="ORF">A7K91_21805</name>
</gene>
<reference evidence="10 11" key="1">
    <citation type="submission" date="2016-05" db="EMBL/GenBank/DDBJ databases">
        <title>Paenibacillus oryzae. sp. nov., isolated from the rice root.</title>
        <authorList>
            <person name="Zhang J."/>
            <person name="Zhang X."/>
        </authorList>
    </citation>
    <scope>NUCLEOTIDE SEQUENCE [LARGE SCALE GENOMIC DNA]</scope>
    <source>
        <strain evidence="10 11">1DrF-4</strain>
    </source>
</reference>
<evidence type="ECO:0000313" key="10">
    <source>
        <dbReference type="EMBL" id="OBR66965.1"/>
    </source>
</evidence>
<accession>A0A1A5YNJ3</accession>
<dbReference type="UniPathway" id="UPA00077">
    <property type="reaction ID" value="UER00158"/>
</dbReference>
<keyword evidence="4 8" id="KW-0554">One-carbon metabolism</keyword>
<keyword evidence="6 8" id="KW-0560">Oxidoreductase</keyword>
<dbReference type="FunFam" id="3.40.430.10:FF:000001">
    <property type="entry name" value="Dihydrofolate reductase"/>
    <property type="match status" value="1"/>
</dbReference>
<dbReference type="InterPro" id="IPR024072">
    <property type="entry name" value="DHFR-like_dom_sf"/>
</dbReference>
<dbReference type="RefSeq" id="WP_068680955.1">
    <property type="nucleotide sequence ID" value="NZ_LYPA01000042.1"/>
</dbReference>
<sequence length="163" mass="18224">MPVTMIAAMDINRTIGIHNELPWRLPAEMAYFKEKTMGKTVLMGRKTFQSLRKPLEGRLNAVLTRGDGNGLANCETVQTVNEALRKYAGGSSELMVAGGAEIYHLFLPHADKVLLTVVDTDIPGGDAFFPSLDETVWKITGSRFREADDNNPYSFTFYTYERI</sequence>
<evidence type="ECO:0000313" key="11">
    <source>
        <dbReference type="Proteomes" id="UP000092024"/>
    </source>
</evidence>
<keyword evidence="11" id="KW-1185">Reference proteome</keyword>
<dbReference type="CDD" id="cd00209">
    <property type="entry name" value="DHFR"/>
    <property type="match status" value="1"/>
</dbReference>
<dbReference type="AlphaFoldDB" id="A0A1A5YNJ3"/>
<evidence type="ECO:0000256" key="5">
    <source>
        <dbReference type="ARBA" id="ARBA00022857"/>
    </source>
</evidence>
<dbReference type="OrthoDB" id="9804315at2"/>
<dbReference type="STRING" id="1844972.A7K91_21805"/>
<name>A0A1A5YNJ3_9BACL</name>
<evidence type="ECO:0000256" key="8">
    <source>
        <dbReference type="PIRNR" id="PIRNR000194"/>
    </source>
</evidence>
<evidence type="ECO:0000256" key="4">
    <source>
        <dbReference type="ARBA" id="ARBA00022563"/>
    </source>
</evidence>
<dbReference type="EMBL" id="LYPA01000042">
    <property type="protein sequence ID" value="OBR66965.1"/>
    <property type="molecule type" value="Genomic_DNA"/>
</dbReference>
<dbReference type="GO" id="GO:0046655">
    <property type="term" value="P:folic acid metabolic process"/>
    <property type="evidence" value="ECO:0007669"/>
    <property type="project" value="TreeGrafter"/>
</dbReference>
<dbReference type="Gene3D" id="3.40.430.10">
    <property type="entry name" value="Dihydrofolate Reductase, subunit A"/>
    <property type="match status" value="1"/>
</dbReference>
<proteinExistence type="inferred from homology"/>
<dbReference type="PANTHER" id="PTHR48069">
    <property type="entry name" value="DIHYDROFOLATE REDUCTASE"/>
    <property type="match status" value="1"/>
</dbReference>
<dbReference type="GO" id="GO:0006730">
    <property type="term" value="P:one-carbon metabolic process"/>
    <property type="evidence" value="ECO:0007669"/>
    <property type="project" value="UniProtKB-KW"/>
</dbReference>
<evidence type="ECO:0000256" key="1">
    <source>
        <dbReference type="ARBA" id="ARBA00004903"/>
    </source>
</evidence>
<comment type="catalytic activity">
    <reaction evidence="8">
        <text>(6S)-5,6,7,8-tetrahydrofolate + NADP(+) = 7,8-dihydrofolate + NADPH + H(+)</text>
        <dbReference type="Rhea" id="RHEA:15009"/>
        <dbReference type="ChEBI" id="CHEBI:15378"/>
        <dbReference type="ChEBI" id="CHEBI:57451"/>
        <dbReference type="ChEBI" id="CHEBI:57453"/>
        <dbReference type="ChEBI" id="CHEBI:57783"/>
        <dbReference type="ChEBI" id="CHEBI:58349"/>
        <dbReference type="EC" id="1.5.1.3"/>
    </reaction>
</comment>
<evidence type="ECO:0000256" key="7">
    <source>
        <dbReference type="ARBA" id="ARBA00025067"/>
    </source>
</evidence>
<dbReference type="GO" id="GO:0046654">
    <property type="term" value="P:tetrahydrofolate biosynthetic process"/>
    <property type="evidence" value="ECO:0007669"/>
    <property type="project" value="UniProtKB-UniPathway"/>
</dbReference>
<dbReference type="InterPro" id="IPR001796">
    <property type="entry name" value="DHFR_dom"/>
</dbReference>
<evidence type="ECO:0000256" key="3">
    <source>
        <dbReference type="ARBA" id="ARBA00012856"/>
    </source>
</evidence>
<protein>
    <recommendedName>
        <fullName evidence="3 8">Dihydrofolate reductase</fullName>
        <ecNumber evidence="3 8">1.5.1.3</ecNumber>
    </recommendedName>
</protein>
<comment type="pathway">
    <text evidence="1 8">Cofactor biosynthesis; tetrahydrofolate biosynthesis; 5,6,7,8-tetrahydrofolate from 7,8-dihydrofolate: step 1/1.</text>
</comment>
<dbReference type="GO" id="GO:0005829">
    <property type="term" value="C:cytosol"/>
    <property type="evidence" value="ECO:0007669"/>
    <property type="project" value="TreeGrafter"/>
</dbReference>
<evidence type="ECO:0000256" key="2">
    <source>
        <dbReference type="ARBA" id="ARBA00009539"/>
    </source>
</evidence>
<dbReference type="PRINTS" id="PR00070">
    <property type="entry name" value="DHFR"/>
</dbReference>
<dbReference type="Pfam" id="PF00186">
    <property type="entry name" value="DHFR_1"/>
    <property type="match status" value="1"/>
</dbReference>
<dbReference type="Proteomes" id="UP000092024">
    <property type="component" value="Unassembled WGS sequence"/>
</dbReference>
<evidence type="ECO:0000259" key="9">
    <source>
        <dbReference type="PROSITE" id="PS51330"/>
    </source>
</evidence>
<dbReference type="SUPFAM" id="SSF53597">
    <property type="entry name" value="Dihydrofolate reductase-like"/>
    <property type="match status" value="1"/>
</dbReference>
<comment type="similarity">
    <text evidence="2 8">Belongs to the dihydrofolate reductase family.</text>
</comment>
<dbReference type="GO" id="GO:0070401">
    <property type="term" value="F:NADP+ binding"/>
    <property type="evidence" value="ECO:0007669"/>
    <property type="project" value="UniProtKB-ARBA"/>
</dbReference>
<comment type="caution">
    <text evidence="10">The sequence shown here is derived from an EMBL/GenBank/DDBJ whole genome shotgun (WGS) entry which is preliminary data.</text>
</comment>
<organism evidence="10 11">
    <name type="scientific">Paenibacillus oryzae</name>
    <dbReference type="NCBI Taxonomy" id="1844972"/>
    <lineage>
        <taxon>Bacteria</taxon>
        <taxon>Bacillati</taxon>
        <taxon>Bacillota</taxon>
        <taxon>Bacilli</taxon>
        <taxon>Bacillales</taxon>
        <taxon>Paenibacillaceae</taxon>
        <taxon>Paenibacillus</taxon>
    </lineage>
</organism>